<dbReference type="EMBL" id="CAJNOJ010000157">
    <property type="protein sequence ID" value="CAF1215397.1"/>
    <property type="molecule type" value="Genomic_DNA"/>
</dbReference>
<evidence type="ECO:0000313" key="1">
    <source>
        <dbReference type="EMBL" id="CAF1215397.1"/>
    </source>
</evidence>
<comment type="caution">
    <text evidence="1">The sequence shown here is derived from an EMBL/GenBank/DDBJ whole genome shotgun (WGS) entry which is preliminary data.</text>
</comment>
<dbReference type="OrthoDB" id="10428222at2759"/>
<organism evidence="1 2">
    <name type="scientific">Adineta ricciae</name>
    <name type="common">Rotifer</name>
    <dbReference type="NCBI Taxonomy" id="249248"/>
    <lineage>
        <taxon>Eukaryota</taxon>
        <taxon>Metazoa</taxon>
        <taxon>Spiralia</taxon>
        <taxon>Gnathifera</taxon>
        <taxon>Rotifera</taxon>
        <taxon>Eurotatoria</taxon>
        <taxon>Bdelloidea</taxon>
        <taxon>Adinetida</taxon>
        <taxon>Adinetidae</taxon>
        <taxon>Adineta</taxon>
    </lineage>
</organism>
<reference evidence="1" key="1">
    <citation type="submission" date="2021-02" db="EMBL/GenBank/DDBJ databases">
        <authorList>
            <person name="Nowell W R."/>
        </authorList>
    </citation>
    <scope>NUCLEOTIDE SEQUENCE</scope>
</reference>
<dbReference type="AlphaFoldDB" id="A0A814XGG8"/>
<protein>
    <recommendedName>
        <fullName evidence="3">F-box domain-containing protein</fullName>
    </recommendedName>
</protein>
<name>A0A814XGG8_ADIRI</name>
<dbReference type="Proteomes" id="UP000663852">
    <property type="component" value="Unassembled WGS sequence"/>
</dbReference>
<evidence type="ECO:0000313" key="2">
    <source>
        <dbReference type="Proteomes" id="UP000663852"/>
    </source>
</evidence>
<proteinExistence type="predicted"/>
<evidence type="ECO:0008006" key="3">
    <source>
        <dbReference type="Google" id="ProtNLM"/>
    </source>
</evidence>
<gene>
    <name evidence="1" type="ORF">EDS130_LOCUS26115</name>
</gene>
<sequence length="544" mass="65012">MSLCLLNSLPVELIHHLLEYFHSYEIIQSFFNVNEHLNRIVINYDRYIWDFRGILKCQFDLVCQFLQPNRVIYLRLCDDDETPEQCHIFFSRFHIEQFVNLRSLEIISHRKNIEPYLTDLSKLSRLSSIILSLTHRITSIVSIQRVFPQLHRLIIDSPEFLNIKMPELRYLKLTKYERAPFSYLSSNLMPNLHSLDITLSLSSILSTMNSDLIWFQIKRLFLKTTDSDISFSMSQFLCKLINLKHLEIDVQKATNVPDGQQWESLVSHLIRFDFRFTIYNQKLDNDTLEKYLKSFCSSFWLEEKRWFVGYYKNLSSDSFFTLPRFVPTSIDTSSVYQPLSTSSNFSFDQYIRCITILQSFSYYDRFNELTSLIFGGKFDFNSKSQFFLKDLLQRLPHVHSLSLQNSQSTLYILNNSILNQIRSLTIRHTSCRSQFQLSIEPKKWCDVFPRVERLFVSIDMTRDMFIFIDELKYLSIATFEINDWGKSRDWSNESTREWIRKSSQRLRKDPNFTLLYSNEEIHFWMNEQQIIEYQSSRISWCSLL</sequence>
<accession>A0A814XGG8</accession>